<sequence>MSKIAKSVSALALGAAIMGAGAAAHAQYYVSGSAGFNFQTDSKNSGAFTSDFVTGDGVAVPAGVTLPTGTDVGWTTEFDTGLFVAGAAGFRFSEVLRVEAELSWLSADVDTHRDVQAGGNALGAADAAVLITGSAPLGVSVADLVADGRGDLRSLGYAINGYYDFAIPDTDFSLYGGIGLGVAEVKVRYRPSDVDIVDDTKMVGFWQVMAGASFDVAPNTALFAGYRYRRHNDASVQSSLIPADLDVQSRSHILEAGVRFTF</sequence>
<organism evidence="4 5">
    <name type="scientific">Alkalicaulis satelles</name>
    <dbReference type="NCBI Taxonomy" id="2609175"/>
    <lineage>
        <taxon>Bacteria</taxon>
        <taxon>Pseudomonadati</taxon>
        <taxon>Pseudomonadota</taxon>
        <taxon>Alphaproteobacteria</taxon>
        <taxon>Maricaulales</taxon>
        <taxon>Maricaulaceae</taxon>
        <taxon>Alkalicaulis</taxon>
    </lineage>
</organism>
<dbReference type="EMBL" id="VWOJ01000005">
    <property type="protein sequence ID" value="KAA5801037.1"/>
    <property type="molecule type" value="Genomic_DNA"/>
</dbReference>
<feature type="signal peptide" evidence="2">
    <location>
        <begin position="1"/>
        <end position="26"/>
    </location>
</feature>
<evidence type="ECO:0000313" key="5">
    <source>
        <dbReference type="Proteomes" id="UP000325122"/>
    </source>
</evidence>
<gene>
    <name evidence="4" type="ORF">F1654_13340</name>
</gene>
<reference evidence="4 5" key="1">
    <citation type="submission" date="2019-09" db="EMBL/GenBank/DDBJ databases">
        <authorList>
            <person name="Kevbrin V."/>
            <person name="Grouzdev D.S."/>
        </authorList>
    </citation>
    <scope>NUCLEOTIDE SEQUENCE [LARGE SCALE GENOMIC DNA]</scope>
    <source>
        <strain evidence="4 5">G-192</strain>
    </source>
</reference>
<dbReference type="RefSeq" id="WP_150024056.1">
    <property type="nucleotide sequence ID" value="NZ_VWOJ01000005.1"/>
</dbReference>
<evidence type="ECO:0000313" key="4">
    <source>
        <dbReference type="EMBL" id="KAA5801037.1"/>
    </source>
</evidence>
<dbReference type="Pfam" id="PF13505">
    <property type="entry name" value="OMP_b-brl"/>
    <property type="match status" value="1"/>
</dbReference>
<evidence type="ECO:0000256" key="1">
    <source>
        <dbReference type="ARBA" id="ARBA00022729"/>
    </source>
</evidence>
<dbReference type="Gene3D" id="2.40.160.20">
    <property type="match status" value="1"/>
</dbReference>
<evidence type="ECO:0000256" key="2">
    <source>
        <dbReference type="SAM" id="SignalP"/>
    </source>
</evidence>
<dbReference type="AlphaFoldDB" id="A0A5M6ZB83"/>
<evidence type="ECO:0000259" key="3">
    <source>
        <dbReference type="Pfam" id="PF13505"/>
    </source>
</evidence>
<keyword evidence="5" id="KW-1185">Reference proteome</keyword>
<keyword evidence="1 2" id="KW-0732">Signal</keyword>
<accession>A0A5M6ZB83</accession>
<feature type="domain" description="Outer membrane protein beta-barrel" evidence="3">
    <location>
        <begin position="9"/>
        <end position="260"/>
    </location>
</feature>
<protein>
    <submittedName>
        <fullName evidence="4">Porin family protein</fullName>
    </submittedName>
</protein>
<dbReference type="Proteomes" id="UP000325122">
    <property type="component" value="Unassembled WGS sequence"/>
</dbReference>
<dbReference type="SUPFAM" id="SSF56925">
    <property type="entry name" value="OMPA-like"/>
    <property type="match status" value="1"/>
</dbReference>
<proteinExistence type="predicted"/>
<name>A0A5M6ZB83_9PROT</name>
<feature type="chain" id="PRO_5024467016" evidence="2">
    <location>
        <begin position="27"/>
        <end position="262"/>
    </location>
</feature>
<dbReference type="InterPro" id="IPR027385">
    <property type="entry name" value="Beta-barrel_OMP"/>
</dbReference>
<comment type="caution">
    <text evidence="4">The sequence shown here is derived from an EMBL/GenBank/DDBJ whole genome shotgun (WGS) entry which is preliminary data.</text>
</comment>
<dbReference type="InterPro" id="IPR011250">
    <property type="entry name" value="OMP/PagP_B-barrel"/>
</dbReference>